<protein>
    <submittedName>
        <fullName evidence="2">Uncharacterized protein</fullName>
    </submittedName>
</protein>
<evidence type="ECO:0000313" key="2">
    <source>
        <dbReference type="EMBL" id="TNN59329.1"/>
    </source>
</evidence>
<dbReference type="Proteomes" id="UP000314294">
    <property type="component" value="Unassembled WGS sequence"/>
</dbReference>
<organism evidence="2 3">
    <name type="scientific">Liparis tanakae</name>
    <name type="common">Tanaka's snailfish</name>
    <dbReference type="NCBI Taxonomy" id="230148"/>
    <lineage>
        <taxon>Eukaryota</taxon>
        <taxon>Metazoa</taxon>
        <taxon>Chordata</taxon>
        <taxon>Craniata</taxon>
        <taxon>Vertebrata</taxon>
        <taxon>Euteleostomi</taxon>
        <taxon>Actinopterygii</taxon>
        <taxon>Neopterygii</taxon>
        <taxon>Teleostei</taxon>
        <taxon>Neoteleostei</taxon>
        <taxon>Acanthomorphata</taxon>
        <taxon>Eupercaria</taxon>
        <taxon>Perciformes</taxon>
        <taxon>Cottioidei</taxon>
        <taxon>Cottales</taxon>
        <taxon>Liparidae</taxon>
        <taxon>Liparis</taxon>
    </lineage>
</organism>
<reference evidence="2 3" key="1">
    <citation type="submission" date="2019-03" db="EMBL/GenBank/DDBJ databases">
        <title>First draft genome of Liparis tanakae, snailfish: a comprehensive survey of snailfish specific genes.</title>
        <authorList>
            <person name="Kim W."/>
            <person name="Song I."/>
            <person name="Jeong J.-H."/>
            <person name="Kim D."/>
            <person name="Kim S."/>
            <person name="Ryu S."/>
            <person name="Song J.Y."/>
            <person name="Lee S.K."/>
        </authorList>
    </citation>
    <scope>NUCLEOTIDE SEQUENCE [LARGE SCALE GENOMIC DNA]</scope>
    <source>
        <tissue evidence="2">Muscle</tissue>
    </source>
</reference>
<dbReference type="EMBL" id="SRLO01000358">
    <property type="protein sequence ID" value="TNN59329.1"/>
    <property type="molecule type" value="Genomic_DNA"/>
</dbReference>
<keyword evidence="3" id="KW-1185">Reference proteome</keyword>
<feature type="region of interest" description="Disordered" evidence="1">
    <location>
        <begin position="103"/>
        <end position="126"/>
    </location>
</feature>
<sequence>MNVNRKCFFVSSWPNSVRAFSTFAWTWRKTEADGFITLQSSGELQVVLNAREQDPHGVRPIVQEGNPRSVQLLGQLVDGHSGLQVVHLELQTFQRAAISTAMMTNRSKPPPPPMPIMAGSVSRLSE</sequence>
<evidence type="ECO:0000256" key="1">
    <source>
        <dbReference type="SAM" id="MobiDB-lite"/>
    </source>
</evidence>
<gene>
    <name evidence="2" type="ORF">EYF80_030432</name>
</gene>
<evidence type="ECO:0000313" key="3">
    <source>
        <dbReference type="Proteomes" id="UP000314294"/>
    </source>
</evidence>
<name>A0A4Z2H0N8_9TELE</name>
<comment type="caution">
    <text evidence="2">The sequence shown here is derived from an EMBL/GenBank/DDBJ whole genome shotgun (WGS) entry which is preliminary data.</text>
</comment>
<dbReference type="AlphaFoldDB" id="A0A4Z2H0N8"/>
<proteinExistence type="predicted"/>
<accession>A0A4Z2H0N8</accession>